<dbReference type="Pfam" id="PF00669">
    <property type="entry name" value="Flagellin_N"/>
    <property type="match status" value="1"/>
</dbReference>
<dbReference type="PRINTS" id="PR00207">
    <property type="entry name" value="FLAGELLIN"/>
</dbReference>
<gene>
    <name evidence="9" type="ORF">VSF3289_00982</name>
</gene>
<comment type="caution">
    <text evidence="9">The sequence shown here is derived from an EMBL/GenBank/DDBJ whole genome shotgun (WGS) entry which is preliminary data.</text>
</comment>
<dbReference type="NCBIfam" id="NF006466">
    <property type="entry name" value="PRK08869.1-1"/>
    <property type="match status" value="1"/>
</dbReference>
<evidence type="ECO:0000256" key="1">
    <source>
        <dbReference type="ARBA" id="ARBA00005709"/>
    </source>
</evidence>
<name>A0A1E3WP08_9VIBR</name>
<dbReference type="Gene3D" id="3.30.70.2120">
    <property type="match status" value="1"/>
</dbReference>
<keyword evidence="9" id="KW-0966">Cell projection</keyword>
<dbReference type="Pfam" id="PF00700">
    <property type="entry name" value="Flagellin_C"/>
    <property type="match status" value="1"/>
</dbReference>
<dbReference type="Gene3D" id="1.20.1330.10">
    <property type="entry name" value="f41 fragment of flagellin, N-terminal domain"/>
    <property type="match status" value="1"/>
</dbReference>
<evidence type="ECO:0000256" key="6">
    <source>
        <dbReference type="SAM" id="Coils"/>
    </source>
</evidence>
<dbReference type="InterPro" id="IPR042187">
    <property type="entry name" value="Flagellin_C_sub2"/>
</dbReference>
<dbReference type="AlphaFoldDB" id="A0A1E3WP08"/>
<dbReference type="InterPro" id="IPR001492">
    <property type="entry name" value="Flagellin"/>
</dbReference>
<dbReference type="NCBIfam" id="NF006469">
    <property type="entry name" value="PRK08869.1-4"/>
    <property type="match status" value="1"/>
</dbReference>
<dbReference type="OrthoDB" id="9796789at2"/>
<comment type="subcellular location">
    <subcellularLocation>
        <location evidence="5">Secreted</location>
    </subcellularLocation>
    <subcellularLocation>
        <location evidence="5">Bacterial flagellum</location>
    </subcellularLocation>
</comment>
<dbReference type="EMBL" id="MDCJ01000002">
    <property type="protein sequence ID" value="ODS10722.1"/>
    <property type="molecule type" value="Genomic_DNA"/>
</dbReference>
<dbReference type="PANTHER" id="PTHR42792:SF2">
    <property type="entry name" value="FLAGELLIN"/>
    <property type="match status" value="1"/>
</dbReference>
<dbReference type="InterPro" id="IPR001029">
    <property type="entry name" value="Flagellin_N"/>
</dbReference>
<dbReference type="Gene3D" id="6.10.10.10">
    <property type="entry name" value="Flagellar export chaperone, C-terminal domain"/>
    <property type="match status" value="1"/>
</dbReference>
<proteinExistence type="inferred from homology"/>
<dbReference type="Proteomes" id="UP000095131">
    <property type="component" value="Unassembled WGS sequence"/>
</dbReference>
<keyword evidence="2 5" id="KW-0964">Secreted</keyword>
<dbReference type="GO" id="GO:0005576">
    <property type="term" value="C:extracellular region"/>
    <property type="evidence" value="ECO:0007669"/>
    <property type="project" value="UniProtKB-SubCell"/>
</dbReference>
<dbReference type="PATRIC" id="fig|45658.8.peg.970"/>
<keyword evidence="4 5" id="KW-0975">Bacterial flagellum</keyword>
<dbReference type="InterPro" id="IPR010810">
    <property type="entry name" value="Flagellin_hook_IN_motif"/>
</dbReference>
<keyword evidence="9" id="KW-0969">Cilium</keyword>
<dbReference type="RefSeq" id="WP_069446261.1">
    <property type="nucleotide sequence ID" value="NZ_MDCJ01000002.1"/>
</dbReference>
<protein>
    <recommendedName>
        <fullName evidence="5">Flagellin</fullName>
    </recommendedName>
</protein>
<evidence type="ECO:0000256" key="3">
    <source>
        <dbReference type="ARBA" id="ARBA00023054"/>
    </source>
</evidence>
<evidence type="ECO:0000313" key="9">
    <source>
        <dbReference type="EMBL" id="ODS10722.1"/>
    </source>
</evidence>
<dbReference type="PANTHER" id="PTHR42792">
    <property type="entry name" value="FLAGELLIN"/>
    <property type="match status" value="1"/>
</dbReference>
<accession>A0A1E3WP08</accession>
<dbReference type="GO" id="GO:0005198">
    <property type="term" value="F:structural molecule activity"/>
    <property type="evidence" value="ECO:0007669"/>
    <property type="project" value="UniProtKB-UniRule"/>
</dbReference>
<dbReference type="SUPFAM" id="SSF64518">
    <property type="entry name" value="Phase 1 flagellin"/>
    <property type="match status" value="1"/>
</dbReference>
<sequence>MTITVNTNVSAMTAQRHLGNATQLLNQSLERLSSGSRINSAKDDAAGLQISNRLESQMSGLDVAMRNANDGISIMQTAEGAMTESTNILQRMRDLSLQSSNGSNSNSERQALQEEMTALNDELNRIAETTSFGGRKLLNGSFKEAAFQIGASSGEAVQVSLNNMRTDTLAMGGFSYVAAAKASEEWQVGADNRQLNLSFTNAKGVQEQINIQAKVGDDIEELATYINGQTDKVSASVNEDGQLQIYMAGKETSGTISFSGSLANQLQMNLTGYESVDSLDITQAGGAQRAVSVIDTALQFVDSHRAELGAMQNRFGHSINNLSNINENLAASNSRIKDTDYAKETTQMVKQQILQQVSTSILAQAKQQPNLALTLLN</sequence>
<evidence type="ECO:0000313" key="10">
    <source>
        <dbReference type="Proteomes" id="UP000095131"/>
    </source>
</evidence>
<dbReference type="Pfam" id="PF07196">
    <property type="entry name" value="Flagellin_IN"/>
    <property type="match status" value="1"/>
</dbReference>
<feature type="coiled-coil region" evidence="6">
    <location>
        <begin position="102"/>
        <end position="129"/>
    </location>
</feature>
<comment type="similarity">
    <text evidence="1 5">Belongs to the bacterial flagellin family.</text>
</comment>
<evidence type="ECO:0000256" key="2">
    <source>
        <dbReference type="ARBA" id="ARBA00022525"/>
    </source>
</evidence>
<keyword evidence="3 6" id="KW-0175">Coiled coil</keyword>
<reference evidence="9 10" key="1">
    <citation type="submission" date="2016-08" db="EMBL/GenBank/DDBJ databases">
        <title>Genome sequencing of Vibrio scophthalmi strain FP3289, an isolated from Paralichthys olivaceus.</title>
        <authorList>
            <person name="Han H.-J."/>
        </authorList>
    </citation>
    <scope>NUCLEOTIDE SEQUENCE [LARGE SCALE GENOMIC DNA]</scope>
    <source>
        <strain evidence="9 10">FP3289</strain>
    </source>
</reference>
<dbReference type="GO" id="GO:0009288">
    <property type="term" value="C:bacterial-type flagellum"/>
    <property type="evidence" value="ECO:0007669"/>
    <property type="project" value="UniProtKB-SubCell"/>
</dbReference>
<evidence type="ECO:0000256" key="5">
    <source>
        <dbReference type="RuleBase" id="RU362073"/>
    </source>
</evidence>
<feature type="domain" description="Flagellin C-terminal" evidence="8">
    <location>
        <begin position="292"/>
        <end position="376"/>
    </location>
</feature>
<dbReference type="InterPro" id="IPR046358">
    <property type="entry name" value="Flagellin_C"/>
</dbReference>
<feature type="domain" description="Flagellin N-terminal" evidence="7">
    <location>
        <begin position="5"/>
        <end position="142"/>
    </location>
</feature>
<evidence type="ECO:0000259" key="8">
    <source>
        <dbReference type="Pfam" id="PF00700"/>
    </source>
</evidence>
<evidence type="ECO:0000256" key="4">
    <source>
        <dbReference type="ARBA" id="ARBA00023143"/>
    </source>
</evidence>
<comment type="function">
    <text evidence="5">Flagellin is the subunit protein which polymerizes to form the filaments of bacterial flagella.</text>
</comment>
<organism evidence="9 10">
    <name type="scientific">Vibrio scophthalmi</name>
    <dbReference type="NCBI Taxonomy" id="45658"/>
    <lineage>
        <taxon>Bacteria</taxon>
        <taxon>Pseudomonadati</taxon>
        <taxon>Pseudomonadota</taxon>
        <taxon>Gammaproteobacteria</taxon>
        <taxon>Vibrionales</taxon>
        <taxon>Vibrionaceae</taxon>
        <taxon>Vibrio</taxon>
    </lineage>
</organism>
<dbReference type="NCBIfam" id="NF006468">
    <property type="entry name" value="PRK08869.1-3"/>
    <property type="match status" value="1"/>
</dbReference>
<keyword evidence="9" id="KW-0282">Flagellum</keyword>
<evidence type="ECO:0000259" key="7">
    <source>
        <dbReference type="Pfam" id="PF00669"/>
    </source>
</evidence>